<organism evidence="1">
    <name type="scientific">Aspergillus flavus</name>
    <dbReference type="NCBI Taxonomy" id="5059"/>
    <lineage>
        <taxon>Eukaryota</taxon>
        <taxon>Fungi</taxon>
        <taxon>Dikarya</taxon>
        <taxon>Ascomycota</taxon>
        <taxon>Pezizomycotina</taxon>
        <taxon>Eurotiomycetes</taxon>
        <taxon>Eurotiomycetidae</taxon>
        <taxon>Eurotiales</taxon>
        <taxon>Aspergillaceae</taxon>
        <taxon>Aspergillus</taxon>
        <taxon>Aspergillus subgen. Circumdati</taxon>
    </lineage>
</organism>
<dbReference type="EMBL" id="ML734585">
    <property type="protein sequence ID" value="KAB8247840.1"/>
    <property type="molecule type" value="Genomic_DNA"/>
</dbReference>
<accession>A0A5N6H3S7</accession>
<sequence length="72" mass="8407">MRFFGRLQKPHTHLCYTCFIIASLCCMYSISSDSSTREELRDGKKKRERKEEALPIYQAIHKSADLETHQDG</sequence>
<dbReference type="AlphaFoldDB" id="A0A5N6H3S7"/>
<gene>
    <name evidence="1" type="ORF">BDV35DRAFT_183210</name>
</gene>
<evidence type="ECO:0000313" key="1">
    <source>
        <dbReference type="EMBL" id="KAB8247840.1"/>
    </source>
</evidence>
<proteinExistence type="predicted"/>
<reference evidence="1" key="1">
    <citation type="submission" date="2019-04" db="EMBL/GenBank/DDBJ databases">
        <title>Friends and foes A comparative genomics study of 23 Aspergillus species from section Flavi.</title>
        <authorList>
            <consortium name="DOE Joint Genome Institute"/>
            <person name="Kjaerbolling I."/>
            <person name="Vesth T."/>
            <person name="Frisvad J.C."/>
            <person name="Nybo J.L."/>
            <person name="Theobald S."/>
            <person name="Kildgaard S."/>
            <person name="Isbrandt T."/>
            <person name="Kuo A."/>
            <person name="Sato A."/>
            <person name="Lyhne E.K."/>
            <person name="Kogle M.E."/>
            <person name="Wiebenga A."/>
            <person name="Kun R.S."/>
            <person name="Lubbers R.J."/>
            <person name="Makela M.R."/>
            <person name="Barry K."/>
            <person name="Chovatia M."/>
            <person name="Clum A."/>
            <person name="Daum C."/>
            <person name="Haridas S."/>
            <person name="He G."/>
            <person name="LaButti K."/>
            <person name="Lipzen A."/>
            <person name="Mondo S."/>
            <person name="Riley R."/>
            <person name="Salamov A."/>
            <person name="Simmons B.A."/>
            <person name="Magnuson J.K."/>
            <person name="Henrissat B."/>
            <person name="Mortensen U.H."/>
            <person name="Larsen T.O."/>
            <person name="Devries R.P."/>
            <person name="Grigoriev I.V."/>
            <person name="Machida M."/>
            <person name="Baker S.E."/>
            <person name="Andersen M.R."/>
        </authorList>
    </citation>
    <scope>NUCLEOTIDE SEQUENCE [LARGE SCALE GENOMIC DNA]</scope>
    <source>
        <strain evidence="1">CBS 121.62</strain>
    </source>
</reference>
<protein>
    <submittedName>
        <fullName evidence="1">Uncharacterized protein</fullName>
    </submittedName>
</protein>
<name>A0A5N6H3S7_ASPFL</name>
<dbReference type="Proteomes" id="UP000325434">
    <property type="component" value="Unassembled WGS sequence"/>
</dbReference>